<reference evidence="1" key="1">
    <citation type="submission" date="2021-06" db="EMBL/GenBank/DDBJ databases">
        <authorList>
            <person name="Kallberg Y."/>
            <person name="Tangrot J."/>
            <person name="Rosling A."/>
        </authorList>
    </citation>
    <scope>NUCLEOTIDE SEQUENCE</scope>
    <source>
        <strain evidence="1">CL356</strain>
    </source>
</reference>
<dbReference type="EMBL" id="CAJVPT010060932">
    <property type="protein sequence ID" value="CAG8764521.1"/>
    <property type="molecule type" value="Genomic_DNA"/>
</dbReference>
<accession>A0ACA9QSL6</accession>
<dbReference type="Proteomes" id="UP000789525">
    <property type="component" value="Unassembled WGS sequence"/>
</dbReference>
<evidence type="ECO:0000313" key="1">
    <source>
        <dbReference type="EMBL" id="CAG8764521.1"/>
    </source>
</evidence>
<feature type="non-terminal residue" evidence="1">
    <location>
        <position position="1"/>
    </location>
</feature>
<sequence length="85" mass="9089">MVNHGQMLVKQNLYLFPFFGIKREADVYIRVVAGGSLGSEELSTSGSPAPKNVEQERVDLKGYGTPDNDGDDLPPTIAAVIAIVA</sequence>
<organism evidence="1 2">
    <name type="scientific">Acaulospora colombiana</name>
    <dbReference type="NCBI Taxonomy" id="27376"/>
    <lineage>
        <taxon>Eukaryota</taxon>
        <taxon>Fungi</taxon>
        <taxon>Fungi incertae sedis</taxon>
        <taxon>Mucoromycota</taxon>
        <taxon>Glomeromycotina</taxon>
        <taxon>Glomeromycetes</taxon>
        <taxon>Diversisporales</taxon>
        <taxon>Acaulosporaceae</taxon>
        <taxon>Acaulospora</taxon>
    </lineage>
</organism>
<name>A0ACA9QSL6_9GLOM</name>
<evidence type="ECO:0000313" key="2">
    <source>
        <dbReference type="Proteomes" id="UP000789525"/>
    </source>
</evidence>
<keyword evidence="2" id="KW-1185">Reference proteome</keyword>
<feature type="non-terminal residue" evidence="1">
    <location>
        <position position="85"/>
    </location>
</feature>
<proteinExistence type="predicted"/>
<comment type="caution">
    <text evidence="1">The sequence shown here is derived from an EMBL/GenBank/DDBJ whole genome shotgun (WGS) entry which is preliminary data.</text>
</comment>
<protein>
    <submittedName>
        <fullName evidence="1">13857_t:CDS:1</fullName>
    </submittedName>
</protein>
<gene>
    <name evidence="1" type="ORF">ACOLOM_LOCUS13378</name>
</gene>